<dbReference type="Pfam" id="PF00089">
    <property type="entry name" value="Trypsin"/>
    <property type="match status" value="1"/>
</dbReference>
<dbReference type="InterPro" id="IPR001254">
    <property type="entry name" value="Trypsin_dom"/>
</dbReference>
<accession>A0A8B9N7W3</accession>
<dbReference type="GO" id="GO:0031638">
    <property type="term" value="P:zymogen activation"/>
    <property type="evidence" value="ECO:0007669"/>
    <property type="project" value="TreeGrafter"/>
</dbReference>
<dbReference type="InterPro" id="IPR009003">
    <property type="entry name" value="Peptidase_S1_PA"/>
</dbReference>
<dbReference type="Proteomes" id="UP000694541">
    <property type="component" value="Unplaced"/>
</dbReference>
<dbReference type="SUPFAM" id="SSF50494">
    <property type="entry name" value="Trypsin-like serine proteases"/>
    <property type="match status" value="1"/>
</dbReference>
<dbReference type="Ensembl" id="ENSANIT00000020400.1">
    <property type="protein sequence ID" value="ENSANIP00000019737.1"/>
    <property type="gene ID" value="ENSANIG00000013471.1"/>
</dbReference>
<dbReference type="GO" id="GO:0072562">
    <property type="term" value="C:blood microparticle"/>
    <property type="evidence" value="ECO:0007669"/>
    <property type="project" value="TreeGrafter"/>
</dbReference>
<dbReference type="PANTHER" id="PTHR24255">
    <property type="entry name" value="COMPLEMENT COMPONENT 1, S SUBCOMPONENT-RELATED"/>
    <property type="match status" value="1"/>
</dbReference>
<name>A0A8B9N7W3_9AVES</name>
<evidence type="ECO:0000259" key="4">
    <source>
        <dbReference type="Pfam" id="PF00089"/>
    </source>
</evidence>
<keyword evidence="3" id="KW-0325">Glycoprotein</keyword>
<keyword evidence="1" id="KW-0768">Sushi</keyword>
<evidence type="ECO:0000313" key="5">
    <source>
        <dbReference type="Ensembl" id="ENSANIP00000019737.1"/>
    </source>
</evidence>
<sequence>VFTNSCLQSVQKARATEGVMISLHFSTVCGKPVRPITEIQRILGGKSAGTGNFPWQALTGIHGRGGGALLGDRWILTAAHTIFPKEAAGNNVSLDQLAEGANIFLAVCVMPHSKGREDTSRSHGEKSPGTFTDQNLRMDFLCVLYEIKL</sequence>
<dbReference type="GO" id="GO:0004252">
    <property type="term" value="F:serine-type endopeptidase activity"/>
    <property type="evidence" value="ECO:0007669"/>
    <property type="project" value="InterPro"/>
</dbReference>
<keyword evidence="2" id="KW-1015">Disulfide bond</keyword>
<protein>
    <recommendedName>
        <fullName evidence="4">Peptidase S1 domain-containing protein</fullName>
    </recommendedName>
</protein>
<evidence type="ECO:0000256" key="3">
    <source>
        <dbReference type="ARBA" id="ARBA00023180"/>
    </source>
</evidence>
<dbReference type="AlphaFoldDB" id="A0A8B9N7W3"/>
<dbReference type="Gene3D" id="2.40.10.10">
    <property type="entry name" value="Trypsin-like serine proteases"/>
    <property type="match status" value="2"/>
</dbReference>
<dbReference type="PANTHER" id="PTHR24255:SF25">
    <property type="entry name" value="COMPLEMENT C1R SUBCOMPONENT"/>
    <property type="match status" value="1"/>
</dbReference>
<evidence type="ECO:0000256" key="2">
    <source>
        <dbReference type="ARBA" id="ARBA00023157"/>
    </source>
</evidence>
<proteinExistence type="predicted"/>
<feature type="domain" description="Peptidase S1" evidence="4">
    <location>
        <begin position="42"/>
        <end position="82"/>
    </location>
</feature>
<reference evidence="5" key="2">
    <citation type="submission" date="2025-09" db="UniProtKB">
        <authorList>
            <consortium name="Ensembl"/>
        </authorList>
    </citation>
    <scope>IDENTIFICATION</scope>
</reference>
<keyword evidence="6" id="KW-1185">Reference proteome</keyword>
<reference evidence="5" key="1">
    <citation type="submission" date="2025-08" db="UniProtKB">
        <authorList>
            <consortium name="Ensembl"/>
        </authorList>
    </citation>
    <scope>IDENTIFICATION</scope>
</reference>
<dbReference type="InterPro" id="IPR043504">
    <property type="entry name" value="Peptidase_S1_PA_chymotrypsin"/>
</dbReference>
<organism evidence="5 6">
    <name type="scientific">Accipiter nisus</name>
    <name type="common">Eurasian sparrowhawk</name>
    <dbReference type="NCBI Taxonomy" id="211598"/>
    <lineage>
        <taxon>Eukaryota</taxon>
        <taxon>Metazoa</taxon>
        <taxon>Chordata</taxon>
        <taxon>Craniata</taxon>
        <taxon>Vertebrata</taxon>
        <taxon>Euteleostomi</taxon>
        <taxon>Archelosauria</taxon>
        <taxon>Archosauria</taxon>
        <taxon>Dinosauria</taxon>
        <taxon>Saurischia</taxon>
        <taxon>Theropoda</taxon>
        <taxon>Coelurosauria</taxon>
        <taxon>Aves</taxon>
        <taxon>Neognathae</taxon>
        <taxon>Neoaves</taxon>
        <taxon>Telluraves</taxon>
        <taxon>Accipitrimorphae</taxon>
        <taxon>Accipitriformes</taxon>
        <taxon>Accipitridae</taxon>
        <taxon>Accipitrinae</taxon>
        <taxon>Accipiter</taxon>
    </lineage>
</organism>
<evidence type="ECO:0000313" key="6">
    <source>
        <dbReference type="Proteomes" id="UP000694541"/>
    </source>
</evidence>
<evidence type="ECO:0000256" key="1">
    <source>
        <dbReference type="ARBA" id="ARBA00022659"/>
    </source>
</evidence>